<protein>
    <submittedName>
        <fullName evidence="1">Uncharacterized protein</fullName>
    </submittedName>
</protein>
<organism evidence="1 2">
    <name type="scientific">Acropora cervicornis</name>
    <name type="common">Staghorn coral</name>
    <dbReference type="NCBI Taxonomy" id="6130"/>
    <lineage>
        <taxon>Eukaryota</taxon>
        <taxon>Metazoa</taxon>
        <taxon>Cnidaria</taxon>
        <taxon>Anthozoa</taxon>
        <taxon>Hexacorallia</taxon>
        <taxon>Scleractinia</taxon>
        <taxon>Astrocoeniina</taxon>
        <taxon>Acroporidae</taxon>
        <taxon>Acropora</taxon>
    </lineage>
</organism>
<comment type="caution">
    <text evidence="1">The sequence shown here is derived from an EMBL/GenBank/DDBJ whole genome shotgun (WGS) entry which is preliminary data.</text>
</comment>
<proteinExistence type="predicted"/>
<keyword evidence="2" id="KW-1185">Reference proteome</keyword>
<dbReference type="EMBL" id="JARQWQ010000131">
    <property type="protein sequence ID" value="KAK2549149.1"/>
    <property type="molecule type" value="Genomic_DNA"/>
</dbReference>
<evidence type="ECO:0000313" key="2">
    <source>
        <dbReference type="Proteomes" id="UP001249851"/>
    </source>
</evidence>
<dbReference type="AlphaFoldDB" id="A0AAD9PU47"/>
<sequence length="109" mass="12732">MPAADIANASDEWRLYIHDEEIMKPEKGPRVDHYWRDIFQLQTANGNPRYPLLTRIVKAALDMVKFSDPQSHRLERVPVTKKLLSSVRSTHAAYRQKCEKEKEEAEIAR</sequence>
<dbReference type="Proteomes" id="UP001249851">
    <property type="component" value="Unassembled WGS sequence"/>
</dbReference>
<reference evidence="1" key="1">
    <citation type="journal article" date="2023" name="G3 (Bethesda)">
        <title>Whole genome assembly and annotation of the endangered Caribbean coral Acropora cervicornis.</title>
        <authorList>
            <person name="Selwyn J.D."/>
            <person name="Vollmer S.V."/>
        </authorList>
    </citation>
    <scope>NUCLEOTIDE SEQUENCE</scope>
    <source>
        <strain evidence="1">K2</strain>
    </source>
</reference>
<reference evidence="1" key="2">
    <citation type="journal article" date="2023" name="Science">
        <title>Genomic signatures of disease resistance in endangered staghorn corals.</title>
        <authorList>
            <person name="Vollmer S.V."/>
            <person name="Selwyn J.D."/>
            <person name="Despard B.A."/>
            <person name="Roesel C.L."/>
        </authorList>
    </citation>
    <scope>NUCLEOTIDE SEQUENCE</scope>
    <source>
        <strain evidence="1">K2</strain>
    </source>
</reference>
<name>A0AAD9PU47_ACRCE</name>
<evidence type="ECO:0000313" key="1">
    <source>
        <dbReference type="EMBL" id="KAK2549149.1"/>
    </source>
</evidence>
<accession>A0AAD9PU47</accession>
<gene>
    <name evidence="1" type="ORF">P5673_030525</name>
</gene>